<gene>
    <name evidence="1" type="ORF">STCU_11931</name>
</gene>
<proteinExistence type="predicted"/>
<reference evidence="1 2" key="1">
    <citation type="journal article" date="2013" name="PLoS ONE">
        <title>Predicting the Proteins of Angomonas deanei, Strigomonas culicis and Their Respective Endosymbionts Reveals New Aspects of the Trypanosomatidae Family.</title>
        <authorList>
            <person name="Motta M.C."/>
            <person name="Martins A.C."/>
            <person name="de Souza S.S."/>
            <person name="Catta-Preta C.M."/>
            <person name="Silva R."/>
            <person name="Klein C.C."/>
            <person name="de Almeida L.G."/>
            <person name="de Lima Cunha O."/>
            <person name="Ciapina L.P."/>
            <person name="Brocchi M."/>
            <person name="Colabardini A.C."/>
            <person name="de Araujo Lima B."/>
            <person name="Machado C.R."/>
            <person name="de Almeida Soares C.M."/>
            <person name="Probst C.M."/>
            <person name="de Menezes C.B."/>
            <person name="Thompson C.E."/>
            <person name="Bartholomeu D.C."/>
            <person name="Gradia D.F."/>
            <person name="Pavoni D.P."/>
            <person name="Grisard E.C."/>
            <person name="Fantinatti-Garboggini F."/>
            <person name="Marchini F.K."/>
            <person name="Rodrigues-Luiz G.F."/>
            <person name="Wagner G."/>
            <person name="Goldman G.H."/>
            <person name="Fietto J.L."/>
            <person name="Elias M.C."/>
            <person name="Goldman M.H."/>
            <person name="Sagot M.F."/>
            <person name="Pereira M."/>
            <person name="Stoco P.H."/>
            <person name="de Mendonca-Neto R.P."/>
            <person name="Teixeira S.M."/>
            <person name="Maciel T.E."/>
            <person name="de Oliveira Mendes T.A."/>
            <person name="Urmenyi T.P."/>
            <person name="de Souza W."/>
            <person name="Schenkman S."/>
            <person name="de Vasconcelos A.T."/>
        </authorList>
    </citation>
    <scope>NUCLEOTIDE SEQUENCE [LARGE SCALE GENOMIC DNA]</scope>
</reference>
<keyword evidence="2" id="KW-1185">Reference proteome</keyword>
<dbReference type="Proteomes" id="UP000015354">
    <property type="component" value="Unassembled WGS sequence"/>
</dbReference>
<protein>
    <submittedName>
        <fullName evidence="1">Uncharacterized protein</fullName>
    </submittedName>
</protein>
<accession>S9UYE6</accession>
<dbReference type="EMBL" id="ATMH01011964">
    <property type="protein sequence ID" value="EPY15555.1"/>
    <property type="molecule type" value="Genomic_DNA"/>
</dbReference>
<comment type="caution">
    <text evidence="1">The sequence shown here is derived from an EMBL/GenBank/DDBJ whole genome shotgun (WGS) entry which is preliminary data.</text>
</comment>
<sequence>MARQIKAALAASEEEVCGLLRQLSAKDSDIRVITSKANRYFMQMRTLERECTSLKMISPPRLLRTIICARCSLPAPRLGWKKRHEL</sequence>
<evidence type="ECO:0000313" key="1">
    <source>
        <dbReference type="EMBL" id="EPY15555.1"/>
    </source>
</evidence>
<evidence type="ECO:0000313" key="2">
    <source>
        <dbReference type="Proteomes" id="UP000015354"/>
    </source>
</evidence>
<name>S9UYE6_9TRYP</name>
<dbReference type="AlphaFoldDB" id="S9UYE6"/>
<organism evidence="1 2">
    <name type="scientific">Strigomonas culicis</name>
    <dbReference type="NCBI Taxonomy" id="28005"/>
    <lineage>
        <taxon>Eukaryota</taxon>
        <taxon>Discoba</taxon>
        <taxon>Euglenozoa</taxon>
        <taxon>Kinetoplastea</taxon>
        <taxon>Metakinetoplastina</taxon>
        <taxon>Trypanosomatida</taxon>
        <taxon>Trypanosomatidae</taxon>
        <taxon>Strigomonadinae</taxon>
        <taxon>Strigomonas</taxon>
    </lineage>
</organism>